<dbReference type="Pfam" id="PF03705">
    <property type="entry name" value="CheR_N"/>
    <property type="match status" value="1"/>
</dbReference>
<dbReference type="PANTHER" id="PTHR24422:SF10">
    <property type="entry name" value="CHEMOTAXIS PROTEIN METHYLTRANSFERASE 2"/>
    <property type="match status" value="1"/>
</dbReference>
<evidence type="ECO:0000313" key="8">
    <source>
        <dbReference type="Proteomes" id="UP000192569"/>
    </source>
</evidence>
<dbReference type="STRING" id="698762.SAMN00808754_2380"/>
<keyword evidence="5" id="KW-0949">S-adenosyl-L-methionine</keyword>
<evidence type="ECO:0000256" key="5">
    <source>
        <dbReference type="ARBA" id="ARBA00022691"/>
    </source>
</evidence>
<feature type="domain" description="CheR-type methyltransferase" evidence="6">
    <location>
        <begin position="1"/>
        <end position="273"/>
    </location>
</feature>
<dbReference type="InterPro" id="IPR036804">
    <property type="entry name" value="CheR_N_sf"/>
</dbReference>
<keyword evidence="3 7" id="KW-0489">Methyltransferase</keyword>
<name>A0A1W1VYQ9_9FIRM</name>
<dbReference type="Proteomes" id="UP000192569">
    <property type="component" value="Chromosome I"/>
</dbReference>
<dbReference type="SMART" id="SM00138">
    <property type="entry name" value="MeTrc"/>
    <property type="match status" value="1"/>
</dbReference>
<evidence type="ECO:0000256" key="4">
    <source>
        <dbReference type="ARBA" id="ARBA00022679"/>
    </source>
</evidence>
<dbReference type="SUPFAM" id="SSF47757">
    <property type="entry name" value="Chemotaxis receptor methyltransferase CheR, N-terminal domain"/>
    <property type="match status" value="1"/>
</dbReference>
<dbReference type="PRINTS" id="PR00996">
    <property type="entry name" value="CHERMTFRASE"/>
</dbReference>
<comment type="catalytic activity">
    <reaction evidence="1">
        <text>L-glutamyl-[protein] + S-adenosyl-L-methionine = [protein]-L-glutamate 5-O-methyl ester + S-adenosyl-L-homocysteine</text>
        <dbReference type="Rhea" id="RHEA:24452"/>
        <dbReference type="Rhea" id="RHEA-COMP:10208"/>
        <dbReference type="Rhea" id="RHEA-COMP:10311"/>
        <dbReference type="ChEBI" id="CHEBI:29973"/>
        <dbReference type="ChEBI" id="CHEBI:57856"/>
        <dbReference type="ChEBI" id="CHEBI:59789"/>
        <dbReference type="ChEBI" id="CHEBI:82795"/>
        <dbReference type="EC" id="2.1.1.80"/>
    </reaction>
</comment>
<evidence type="ECO:0000259" key="6">
    <source>
        <dbReference type="PROSITE" id="PS50123"/>
    </source>
</evidence>
<dbReference type="AlphaFoldDB" id="A0A1W1VYQ9"/>
<dbReference type="InterPro" id="IPR000780">
    <property type="entry name" value="CheR_MeTrfase"/>
</dbReference>
<evidence type="ECO:0000256" key="2">
    <source>
        <dbReference type="ARBA" id="ARBA00012534"/>
    </source>
</evidence>
<dbReference type="RefSeq" id="WP_084665917.1">
    <property type="nucleotide sequence ID" value="NZ_LT838272.1"/>
</dbReference>
<dbReference type="Pfam" id="PF01739">
    <property type="entry name" value="CheR"/>
    <property type="match status" value="1"/>
</dbReference>
<accession>A0A1W1VYQ9</accession>
<dbReference type="EMBL" id="LT838272">
    <property type="protein sequence ID" value="SMB98512.1"/>
    <property type="molecule type" value="Genomic_DNA"/>
</dbReference>
<dbReference type="Gene3D" id="3.40.50.150">
    <property type="entry name" value="Vaccinia Virus protein VP39"/>
    <property type="match status" value="1"/>
</dbReference>
<dbReference type="InterPro" id="IPR022642">
    <property type="entry name" value="CheR_C"/>
</dbReference>
<evidence type="ECO:0000256" key="1">
    <source>
        <dbReference type="ARBA" id="ARBA00001541"/>
    </source>
</evidence>
<dbReference type="Gene3D" id="1.10.155.10">
    <property type="entry name" value="Chemotaxis receptor methyltransferase CheR, N-terminal domain"/>
    <property type="match status" value="1"/>
</dbReference>
<dbReference type="PANTHER" id="PTHR24422">
    <property type="entry name" value="CHEMOTAXIS PROTEIN METHYLTRANSFERASE"/>
    <property type="match status" value="1"/>
</dbReference>
<evidence type="ECO:0000313" key="7">
    <source>
        <dbReference type="EMBL" id="SMB98512.1"/>
    </source>
</evidence>
<evidence type="ECO:0000256" key="3">
    <source>
        <dbReference type="ARBA" id="ARBA00022603"/>
    </source>
</evidence>
<dbReference type="InterPro" id="IPR029063">
    <property type="entry name" value="SAM-dependent_MTases_sf"/>
</dbReference>
<keyword evidence="8" id="KW-1185">Reference proteome</keyword>
<protein>
    <recommendedName>
        <fullName evidence="2">protein-glutamate O-methyltransferase</fullName>
        <ecNumber evidence="2">2.1.1.80</ecNumber>
    </recommendedName>
</protein>
<dbReference type="OrthoDB" id="9816309at2"/>
<reference evidence="7 8" key="1">
    <citation type="submission" date="2017-04" db="EMBL/GenBank/DDBJ databases">
        <authorList>
            <person name="Afonso C.L."/>
            <person name="Miller P.J."/>
            <person name="Scott M.A."/>
            <person name="Spackman E."/>
            <person name="Goraichik I."/>
            <person name="Dimitrov K.M."/>
            <person name="Suarez D.L."/>
            <person name="Swayne D.E."/>
        </authorList>
    </citation>
    <scope>NUCLEOTIDE SEQUENCE [LARGE SCALE GENOMIC DNA]</scope>
    <source>
        <strain evidence="7 8">ToBE</strain>
    </source>
</reference>
<dbReference type="InterPro" id="IPR050903">
    <property type="entry name" value="Bact_Chemotaxis_MeTrfase"/>
</dbReference>
<dbReference type="PROSITE" id="PS50123">
    <property type="entry name" value="CHER"/>
    <property type="match status" value="1"/>
</dbReference>
<proteinExistence type="predicted"/>
<dbReference type="SUPFAM" id="SSF53335">
    <property type="entry name" value="S-adenosyl-L-methionine-dependent methyltransferases"/>
    <property type="match status" value="1"/>
</dbReference>
<dbReference type="GO" id="GO:0032259">
    <property type="term" value="P:methylation"/>
    <property type="evidence" value="ECO:0007669"/>
    <property type="project" value="UniProtKB-KW"/>
</dbReference>
<keyword evidence="4 7" id="KW-0808">Transferase</keyword>
<dbReference type="EC" id="2.1.1.80" evidence="2"/>
<sequence>MKTIILDNKSFRKVTDLVYRTTGLRYDLNKKYYLERRIRERMEALEIEEVERYLRILQFDALERQKFINALTVKETYFFREYEQLKLFAEKVLPRMLQEGSIGLGKTIKVLSAGCATGEEAYTLGIILNEMLEGEDFDWRVVGIDIDTLALEKAKEGTYDTRSIRLIPKEYLSRYLLPDGEFYKVKPFLKQKITFAWANLLTGIPGNLAPFEVVFCRNVLIYFDDVSRERVLNNLYRALVPGGYIFFGHADFVGKCFTVFRPERIGGHLVYRK</sequence>
<dbReference type="InterPro" id="IPR022641">
    <property type="entry name" value="CheR_N"/>
</dbReference>
<dbReference type="CDD" id="cd02440">
    <property type="entry name" value="AdoMet_MTases"/>
    <property type="match status" value="1"/>
</dbReference>
<gene>
    <name evidence="7" type="ORF">SAMN00808754_2380</name>
</gene>
<organism evidence="7 8">
    <name type="scientific">Thermanaeromonas toyohensis ToBE</name>
    <dbReference type="NCBI Taxonomy" id="698762"/>
    <lineage>
        <taxon>Bacteria</taxon>
        <taxon>Bacillati</taxon>
        <taxon>Bacillota</taxon>
        <taxon>Clostridia</taxon>
        <taxon>Neomoorellales</taxon>
        <taxon>Neomoorellaceae</taxon>
        <taxon>Thermanaeromonas</taxon>
    </lineage>
</organism>
<dbReference type="GO" id="GO:0008983">
    <property type="term" value="F:protein-glutamate O-methyltransferase activity"/>
    <property type="evidence" value="ECO:0007669"/>
    <property type="project" value="UniProtKB-EC"/>
</dbReference>